<feature type="domain" description="UBX" evidence="2">
    <location>
        <begin position="353"/>
        <end position="429"/>
    </location>
</feature>
<dbReference type="Gene3D" id="3.90.79.10">
    <property type="entry name" value="Nucleoside Triphosphate Pyrophosphohydrolase"/>
    <property type="match status" value="1"/>
</dbReference>
<evidence type="ECO:0000256" key="1">
    <source>
        <dbReference type="SAM" id="MobiDB-lite"/>
    </source>
</evidence>
<dbReference type="InterPro" id="IPR031804">
    <property type="entry name" value="DUF4743"/>
</dbReference>
<feature type="region of interest" description="Disordered" evidence="1">
    <location>
        <begin position="129"/>
        <end position="189"/>
    </location>
</feature>
<evidence type="ECO:0000313" key="4">
    <source>
        <dbReference type="EMBL" id="KAG0254463.1"/>
    </source>
</evidence>
<comment type="caution">
    <text evidence="4">The sequence shown here is derived from an EMBL/GenBank/DDBJ whole genome shotgun (WGS) entry which is preliminary data.</text>
</comment>
<dbReference type="InterPro" id="IPR000086">
    <property type="entry name" value="NUDIX_hydrolase_dom"/>
</dbReference>
<dbReference type="PROSITE" id="PS50033">
    <property type="entry name" value="UBX"/>
    <property type="match status" value="1"/>
</dbReference>
<evidence type="ECO:0008006" key="6">
    <source>
        <dbReference type="Google" id="ProtNLM"/>
    </source>
</evidence>
<feature type="region of interest" description="Disordered" evidence="1">
    <location>
        <begin position="202"/>
        <end position="286"/>
    </location>
</feature>
<dbReference type="Pfam" id="PF23187">
    <property type="entry name" value="UBX7_N"/>
    <property type="match status" value="1"/>
</dbReference>
<proteinExistence type="predicted"/>
<organism evidence="4 5">
    <name type="scientific">Mortierella polycephala</name>
    <dbReference type="NCBI Taxonomy" id="41804"/>
    <lineage>
        <taxon>Eukaryota</taxon>
        <taxon>Fungi</taxon>
        <taxon>Fungi incertae sedis</taxon>
        <taxon>Mucoromycota</taxon>
        <taxon>Mortierellomycotina</taxon>
        <taxon>Mortierellomycetes</taxon>
        <taxon>Mortierellales</taxon>
        <taxon>Mortierellaceae</taxon>
        <taxon>Mortierella</taxon>
    </lineage>
</organism>
<dbReference type="SUPFAM" id="SSF54236">
    <property type="entry name" value="Ubiquitin-like"/>
    <property type="match status" value="1"/>
</dbReference>
<dbReference type="PANTHER" id="PTHR46424">
    <property type="entry name" value="UBX DOMAIN-CONTAINING PROTEIN 4"/>
    <property type="match status" value="1"/>
</dbReference>
<dbReference type="EMBL" id="JAAAJA010000402">
    <property type="protein sequence ID" value="KAG0254463.1"/>
    <property type="molecule type" value="Genomic_DNA"/>
</dbReference>
<dbReference type="PROSITE" id="PS51462">
    <property type="entry name" value="NUDIX"/>
    <property type="match status" value="1"/>
</dbReference>
<dbReference type="CDD" id="cd01767">
    <property type="entry name" value="UBX"/>
    <property type="match status" value="1"/>
</dbReference>
<dbReference type="FunFam" id="3.90.79.10:FF:000019">
    <property type="entry name" value="Thiamin pyrophosphokinase, putative"/>
    <property type="match status" value="1"/>
</dbReference>
<dbReference type="Pfam" id="PF15916">
    <property type="entry name" value="DUF4743"/>
    <property type="match status" value="1"/>
</dbReference>
<keyword evidence="5" id="KW-1185">Reference proteome</keyword>
<gene>
    <name evidence="4" type="ORF">BG011_005763</name>
</gene>
<feature type="compositionally biased region" description="Low complexity" evidence="1">
    <location>
        <begin position="138"/>
        <end position="157"/>
    </location>
</feature>
<reference evidence="4" key="1">
    <citation type="journal article" date="2020" name="Fungal Divers.">
        <title>Resolving the Mortierellaceae phylogeny through synthesis of multi-gene phylogenetics and phylogenomics.</title>
        <authorList>
            <person name="Vandepol N."/>
            <person name="Liber J."/>
            <person name="Desiro A."/>
            <person name="Na H."/>
            <person name="Kennedy M."/>
            <person name="Barry K."/>
            <person name="Grigoriev I.V."/>
            <person name="Miller A.N."/>
            <person name="O'Donnell K."/>
            <person name="Stajich J.E."/>
            <person name="Bonito G."/>
        </authorList>
    </citation>
    <scope>NUCLEOTIDE SEQUENCE</scope>
    <source>
        <strain evidence="4">KOD948</strain>
    </source>
</reference>
<dbReference type="InterPro" id="IPR029071">
    <property type="entry name" value="Ubiquitin-like_domsf"/>
</dbReference>
<feature type="compositionally biased region" description="Low complexity" evidence="1">
    <location>
        <begin position="480"/>
        <end position="492"/>
    </location>
</feature>
<dbReference type="Pfam" id="PF00789">
    <property type="entry name" value="UBX"/>
    <property type="match status" value="1"/>
</dbReference>
<dbReference type="Proteomes" id="UP000726737">
    <property type="component" value="Unassembled WGS sequence"/>
</dbReference>
<dbReference type="Gene3D" id="3.10.20.90">
    <property type="entry name" value="Phosphatidylinositol 3-kinase Catalytic Subunit, Chain A, domain 1"/>
    <property type="match status" value="1"/>
</dbReference>
<dbReference type="GO" id="GO:0005783">
    <property type="term" value="C:endoplasmic reticulum"/>
    <property type="evidence" value="ECO:0007669"/>
    <property type="project" value="TreeGrafter"/>
</dbReference>
<dbReference type="AlphaFoldDB" id="A0A9P6PXY8"/>
<dbReference type="InterPro" id="IPR001012">
    <property type="entry name" value="UBX_dom"/>
</dbReference>
<evidence type="ECO:0000259" key="3">
    <source>
        <dbReference type="PROSITE" id="PS51462"/>
    </source>
</evidence>
<evidence type="ECO:0000259" key="2">
    <source>
        <dbReference type="PROSITE" id="PS50033"/>
    </source>
</evidence>
<feature type="compositionally biased region" description="Polar residues" evidence="1">
    <location>
        <begin position="207"/>
        <end position="224"/>
    </location>
</feature>
<feature type="compositionally biased region" description="Basic and acidic residues" evidence="1">
    <location>
        <begin position="229"/>
        <end position="255"/>
    </location>
</feature>
<dbReference type="InterPro" id="IPR015797">
    <property type="entry name" value="NUDIX_hydrolase-like_dom_sf"/>
</dbReference>
<name>A0A9P6PXY8_9FUNG</name>
<dbReference type="GO" id="GO:0036503">
    <property type="term" value="P:ERAD pathway"/>
    <property type="evidence" value="ECO:0007669"/>
    <property type="project" value="TreeGrafter"/>
</dbReference>
<dbReference type="PANTHER" id="PTHR46424:SF1">
    <property type="entry name" value="UBX DOMAIN-CONTAINING PROTEIN 4"/>
    <property type="match status" value="1"/>
</dbReference>
<protein>
    <recommendedName>
        <fullName evidence="6">UBX domain-containing protein</fullName>
    </recommendedName>
</protein>
<feature type="region of interest" description="Disordered" evidence="1">
    <location>
        <begin position="480"/>
        <end position="506"/>
    </location>
</feature>
<dbReference type="SMART" id="SM00166">
    <property type="entry name" value="UBX"/>
    <property type="match status" value="1"/>
</dbReference>
<feature type="domain" description="Nudix hydrolase" evidence="3">
    <location>
        <begin position="628"/>
        <end position="771"/>
    </location>
</feature>
<sequence length="817" mass="89063">MTSDDAATVPASASIWYEGSVANAVASANANGSVLLVCLIQDATDDSESSQFAGRFTDTRVASELSAMSLVALKLIKDSPDGAMFGQIFPIMVVPALYIIRNGLLADFMNSAVDVDQMLERIKKAVDGHFQIPPPPNAALSPSASATSTPPAAPTGADNASPVFQSPQTTTSVAGNQSASDTSGPHANLTSAANVTLDAIGTVPEAGSSNTPTTSNIPPGTDQPQVLKDLMKERKQKREKEEREAAKQREMDRRTSSKMLSEAQRELAEKQSKKLKDQIEKEKREEAAYKKRVKQALEEDKARRRAHREKALAEAAAVAAGNSPSQEQVLTPAEIRAQNSGLTQARNDAAPALAFDTSRLNIRLFDGSSIRRTFNAADTLQQVREWINENQDEENSAYNIVQLIPPRTFTDESKMLRDLELCPSATLVLKKITTASSAYSGSGDGAVPTLMGYGWSALGLAGKLASTAYSTVSYYNPLASTSSGSSSNSNSNVDHTSRSASSKKKDRETSYNGLTFLTFVVDDIPIGRIHTSLKPHIEAFNQQFRPAFHLTETTVSFMPWLADYDSRSDAIAQMLNEWKKEPENFASLKGWRNELYGVYTHNTDPATTKGGAALAIERSACGLFGVHAYGIHMNGFVRTGPKPWDVQLWVARRSLTKPTYPGMLDNMVAGGMGFGHSPWYTVIKESMEEATIPAAVAANAISVGTLSYTKLSADGRETQPETQILYDLELPKEIVPVPCDTEVQGFRLWTMDQVLTAIRQGEFKPNCACACLHFMIRHGILTPETEPDYLEIVHRLHRRIEYPGPKKWPTFNEEPSN</sequence>
<dbReference type="SUPFAM" id="SSF55811">
    <property type="entry name" value="Nudix"/>
    <property type="match status" value="1"/>
</dbReference>
<dbReference type="CDD" id="cd03676">
    <property type="entry name" value="NUDIX_Tnr3_like"/>
    <property type="match status" value="1"/>
</dbReference>
<evidence type="ECO:0000313" key="5">
    <source>
        <dbReference type="Proteomes" id="UP000726737"/>
    </source>
</evidence>
<dbReference type="GO" id="GO:0044715">
    <property type="term" value="F:8-oxo-dGDP phosphatase activity"/>
    <property type="evidence" value="ECO:0007669"/>
    <property type="project" value="UniProtKB-ARBA"/>
</dbReference>
<accession>A0A9P6PXY8</accession>
<feature type="compositionally biased region" description="Basic and acidic residues" evidence="1">
    <location>
        <begin position="263"/>
        <end position="286"/>
    </location>
</feature>
<feature type="compositionally biased region" description="Polar residues" evidence="1">
    <location>
        <begin position="162"/>
        <end position="189"/>
    </location>
</feature>
<dbReference type="OrthoDB" id="10261522at2759"/>